<proteinExistence type="predicted"/>
<dbReference type="InterPro" id="IPR014962">
    <property type="entry name" value="YolD"/>
</dbReference>
<dbReference type="OrthoDB" id="2937497at2"/>
<comment type="caution">
    <text evidence="1">The sequence shown here is derived from an EMBL/GenBank/DDBJ whole genome shotgun (WGS) entry which is preliminary data.</text>
</comment>
<gene>
    <name evidence="1" type="ORF">E6W99_21435</name>
</gene>
<dbReference type="RefSeq" id="WP_136357653.1">
    <property type="nucleotide sequence ID" value="NZ_CP046266.1"/>
</dbReference>
<sequence length="60" mass="7019">MFLKELSKKSCITITYYQNGLLQTCKGHVYNLDLQLQTLFVKNDQKKSCTIRLADIKEIH</sequence>
<dbReference type="Pfam" id="PF08863">
    <property type="entry name" value="YolD"/>
    <property type="match status" value="1"/>
</dbReference>
<dbReference type="Proteomes" id="UP000310334">
    <property type="component" value="Unassembled WGS sequence"/>
</dbReference>
<reference evidence="1 2" key="1">
    <citation type="submission" date="2019-04" db="EMBL/GenBank/DDBJ databases">
        <title>Bacillus sediminilitoris sp. nov., isolated from a tidal flat sediment on the East China Sea.</title>
        <authorList>
            <person name="Wei Y."/>
            <person name="Mao H."/>
            <person name="Fang J."/>
        </authorList>
    </citation>
    <scope>NUCLEOTIDE SEQUENCE [LARGE SCALE GENOMIC DNA]</scope>
    <source>
        <strain evidence="1 2">DSL-17</strain>
    </source>
</reference>
<name>A0A4S4BNS2_9BACI</name>
<accession>A0A4S4BNS2</accession>
<evidence type="ECO:0000313" key="1">
    <source>
        <dbReference type="EMBL" id="THF76485.1"/>
    </source>
</evidence>
<protein>
    <submittedName>
        <fullName evidence="1">YolD-like family protein</fullName>
    </submittedName>
</protein>
<dbReference type="AlphaFoldDB" id="A0A4S4BNS2"/>
<evidence type="ECO:0000313" key="2">
    <source>
        <dbReference type="Proteomes" id="UP000310334"/>
    </source>
</evidence>
<keyword evidence="2" id="KW-1185">Reference proteome</keyword>
<dbReference type="EMBL" id="SSNT01000020">
    <property type="protein sequence ID" value="THF76485.1"/>
    <property type="molecule type" value="Genomic_DNA"/>
</dbReference>
<organism evidence="1 2">
    <name type="scientific">Metabacillus sediminilitoris</name>
    <dbReference type="NCBI Taxonomy" id="2567941"/>
    <lineage>
        <taxon>Bacteria</taxon>
        <taxon>Bacillati</taxon>
        <taxon>Bacillota</taxon>
        <taxon>Bacilli</taxon>
        <taxon>Bacillales</taxon>
        <taxon>Bacillaceae</taxon>
        <taxon>Metabacillus</taxon>
    </lineage>
</organism>